<evidence type="ECO:0000256" key="8">
    <source>
        <dbReference type="SAM" id="MobiDB-lite"/>
    </source>
</evidence>
<organism evidence="10 11">
    <name type="scientific">Eptatretus burgeri</name>
    <name type="common">Inshore hagfish</name>
    <dbReference type="NCBI Taxonomy" id="7764"/>
    <lineage>
        <taxon>Eukaryota</taxon>
        <taxon>Metazoa</taxon>
        <taxon>Chordata</taxon>
        <taxon>Craniata</taxon>
        <taxon>Vertebrata</taxon>
        <taxon>Cyclostomata</taxon>
        <taxon>Myxini</taxon>
        <taxon>Myxiniformes</taxon>
        <taxon>Myxinidae</taxon>
        <taxon>Eptatretinae</taxon>
        <taxon>Eptatretus</taxon>
    </lineage>
</organism>
<evidence type="ECO:0000256" key="1">
    <source>
        <dbReference type="ARBA" id="ARBA00004496"/>
    </source>
</evidence>
<dbReference type="AlphaFoldDB" id="A0A8C4N684"/>
<protein>
    <submittedName>
        <fullName evidence="10">Low density lipoprotein receptor adaptor protein 1b</fullName>
    </submittedName>
</protein>
<name>A0A8C4N684_EPTBU</name>
<evidence type="ECO:0000259" key="9">
    <source>
        <dbReference type="PROSITE" id="PS01179"/>
    </source>
</evidence>
<dbReference type="PANTHER" id="PTHR11232">
    <property type="entry name" value="PHOSPHOTYROSINE INTERACTION DOMAIN-CONTAINING FAMILY MEMBER"/>
    <property type="match status" value="1"/>
</dbReference>
<dbReference type="GO" id="GO:0008203">
    <property type="term" value="P:cholesterol metabolic process"/>
    <property type="evidence" value="ECO:0007669"/>
    <property type="project" value="UniProtKB-KW"/>
</dbReference>
<dbReference type="Ensembl" id="ENSEBUT00000003230.1">
    <property type="protein sequence ID" value="ENSEBUP00000002868.1"/>
    <property type="gene ID" value="ENSEBUG00000002153.1"/>
</dbReference>
<dbReference type="Gene3D" id="2.30.29.30">
    <property type="entry name" value="Pleckstrin-homology domain (PH domain)/Phosphotyrosine-binding domain (PTB)"/>
    <property type="match status" value="1"/>
</dbReference>
<dbReference type="CDD" id="cd13159">
    <property type="entry name" value="PTB_LDLRAP-mammal-like"/>
    <property type="match status" value="1"/>
</dbReference>
<dbReference type="Pfam" id="PF00640">
    <property type="entry name" value="PID"/>
    <property type="match status" value="1"/>
</dbReference>
<dbReference type="PROSITE" id="PS01179">
    <property type="entry name" value="PID"/>
    <property type="match status" value="1"/>
</dbReference>
<dbReference type="SMART" id="SM00462">
    <property type="entry name" value="PTB"/>
    <property type="match status" value="1"/>
</dbReference>
<sequence length="302" mass="33240">MDALKSAGRAIIRTPSKAKQWGGSRHTKLPENWTDTKETLLEGMAFSLKYLGMTLVEEPKGEDMAAMAVKRIVVMAKGSSKKLRKVMLTVSPKGILLQDLESHELIESISIFRISYCTADKVYDKVFAYVAQNTQSETMECHAFLSCKKKVAQAVTLTVAQAFRVAFEFWQTAKEAKSRNQAEKKKVKIAVSAQVNENVVPVPSSPPLALLDLDDHTVAATPLVQSGNPFLQLTGSLGNNTVLDIDDDLDEAFARLAHSRTNPQCLDIGVSPQDLQSEDDLSPVRDHPVDPQSPNEKDLFSL</sequence>
<dbReference type="OMA" id="WEKSDPG"/>
<keyword evidence="7" id="KW-0753">Steroid metabolism</keyword>
<keyword evidence="6" id="KW-1207">Sterol metabolism</keyword>
<dbReference type="GO" id="GO:0006897">
    <property type="term" value="P:endocytosis"/>
    <property type="evidence" value="ECO:0007669"/>
    <property type="project" value="UniProtKB-KW"/>
</dbReference>
<feature type="compositionally biased region" description="Basic and acidic residues" evidence="8">
    <location>
        <begin position="282"/>
        <end position="302"/>
    </location>
</feature>
<accession>A0A8C4N684</accession>
<comment type="subcellular location">
    <subcellularLocation>
        <location evidence="1">Cytoplasm</location>
    </subcellularLocation>
</comment>
<evidence type="ECO:0000256" key="2">
    <source>
        <dbReference type="ARBA" id="ARBA00022490"/>
    </source>
</evidence>
<keyword evidence="4" id="KW-0254">Endocytosis</keyword>
<proteinExistence type="predicted"/>
<feature type="region of interest" description="Disordered" evidence="8">
    <location>
        <begin position="264"/>
        <end position="302"/>
    </location>
</feature>
<evidence type="ECO:0000256" key="6">
    <source>
        <dbReference type="ARBA" id="ARBA00023166"/>
    </source>
</evidence>
<evidence type="ECO:0000256" key="3">
    <source>
        <dbReference type="ARBA" id="ARBA00022548"/>
    </source>
</evidence>
<feature type="domain" description="PID" evidence="9">
    <location>
        <begin position="43"/>
        <end position="184"/>
    </location>
</feature>
<keyword evidence="11" id="KW-1185">Reference proteome</keyword>
<evidence type="ECO:0000313" key="10">
    <source>
        <dbReference type="Ensembl" id="ENSEBUP00000002868.1"/>
    </source>
</evidence>
<evidence type="ECO:0000256" key="5">
    <source>
        <dbReference type="ARBA" id="ARBA00023098"/>
    </source>
</evidence>
<dbReference type="GO" id="GO:0005737">
    <property type="term" value="C:cytoplasm"/>
    <property type="evidence" value="ECO:0007669"/>
    <property type="project" value="UniProtKB-SubCell"/>
</dbReference>
<reference evidence="10" key="2">
    <citation type="submission" date="2025-09" db="UniProtKB">
        <authorList>
            <consortium name="Ensembl"/>
        </authorList>
    </citation>
    <scope>IDENTIFICATION</scope>
</reference>
<dbReference type="Proteomes" id="UP000694388">
    <property type="component" value="Unplaced"/>
</dbReference>
<keyword evidence="2" id="KW-0963">Cytoplasm</keyword>
<reference evidence="10" key="1">
    <citation type="submission" date="2025-08" db="UniProtKB">
        <authorList>
            <consortium name="Ensembl"/>
        </authorList>
    </citation>
    <scope>IDENTIFICATION</scope>
</reference>
<evidence type="ECO:0000313" key="11">
    <source>
        <dbReference type="Proteomes" id="UP000694388"/>
    </source>
</evidence>
<dbReference type="SUPFAM" id="SSF50729">
    <property type="entry name" value="PH domain-like"/>
    <property type="match status" value="1"/>
</dbReference>
<keyword evidence="5" id="KW-0443">Lipid metabolism</keyword>
<dbReference type="GeneTree" id="ENSGT00940000157118"/>
<dbReference type="InterPro" id="IPR011993">
    <property type="entry name" value="PH-like_dom_sf"/>
</dbReference>
<dbReference type="FunFam" id="2.30.29.30:FF:000137">
    <property type="entry name" value="Low density lipoprotein receptor adapter protein 1"/>
    <property type="match status" value="1"/>
</dbReference>
<dbReference type="InterPro" id="IPR051133">
    <property type="entry name" value="Adapter_Engulfment-Domain"/>
</dbReference>
<dbReference type="InterPro" id="IPR006020">
    <property type="entry name" value="PTB/PI_dom"/>
</dbReference>
<evidence type="ECO:0000256" key="4">
    <source>
        <dbReference type="ARBA" id="ARBA00022583"/>
    </source>
</evidence>
<keyword evidence="3" id="KW-0153">Cholesterol metabolism</keyword>
<dbReference type="PANTHER" id="PTHR11232:SF74">
    <property type="entry name" value="PTB DOMAIN-CONTAINING ADAPTER PROTEIN CED-6-LIKE PROTEIN"/>
    <property type="match status" value="1"/>
</dbReference>
<evidence type="ECO:0000256" key="7">
    <source>
        <dbReference type="ARBA" id="ARBA00023221"/>
    </source>
</evidence>